<feature type="non-terminal residue" evidence="1">
    <location>
        <position position="1"/>
    </location>
</feature>
<gene>
    <name evidence="1" type="ORF">ADUPG1_001979</name>
</gene>
<accession>A0ABQ5KJ59</accession>
<dbReference type="InterPro" id="IPR014710">
    <property type="entry name" value="RmlC-like_jellyroll"/>
</dbReference>
<name>A0ABQ5KJ59_9EUKA</name>
<dbReference type="Gene3D" id="2.60.120.10">
    <property type="entry name" value="Jelly Rolls"/>
    <property type="match status" value="1"/>
</dbReference>
<protein>
    <recommendedName>
        <fullName evidence="3">Cupin</fullName>
    </recommendedName>
</protein>
<keyword evidence="2" id="KW-1185">Reference proteome</keyword>
<proteinExistence type="predicted"/>
<sequence>GNERLPVQAGQTGRRIREMYVIPKGVEHKPVAAKECKVMLIEPRGVVNTGEAEGGELTAKNDLNIILAPFLE</sequence>
<comment type="caution">
    <text evidence="1">The sequence shown here is derived from an EMBL/GenBank/DDBJ whole genome shotgun (WGS) entry which is preliminary data.</text>
</comment>
<dbReference type="EMBL" id="BQXS01002050">
    <property type="protein sequence ID" value="GKT31334.1"/>
    <property type="molecule type" value="Genomic_DNA"/>
</dbReference>
<dbReference type="InterPro" id="IPR011051">
    <property type="entry name" value="RmlC_Cupin_sf"/>
</dbReference>
<dbReference type="Proteomes" id="UP001057375">
    <property type="component" value="Unassembled WGS sequence"/>
</dbReference>
<organism evidence="1 2">
    <name type="scientific">Aduncisulcus paluster</name>
    <dbReference type="NCBI Taxonomy" id="2918883"/>
    <lineage>
        <taxon>Eukaryota</taxon>
        <taxon>Metamonada</taxon>
        <taxon>Carpediemonas-like organisms</taxon>
        <taxon>Aduncisulcus</taxon>
    </lineage>
</organism>
<reference evidence="1" key="1">
    <citation type="submission" date="2022-03" db="EMBL/GenBank/DDBJ databases">
        <title>Draft genome sequence of Aduncisulcus paluster, a free-living microaerophilic Fornicata.</title>
        <authorList>
            <person name="Yuyama I."/>
            <person name="Kume K."/>
            <person name="Tamura T."/>
            <person name="Inagaki Y."/>
            <person name="Hashimoto T."/>
        </authorList>
    </citation>
    <scope>NUCLEOTIDE SEQUENCE</scope>
    <source>
        <strain evidence="1">NY0171</strain>
    </source>
</reference>
<evidence type="ECO:0000313" key="2">
    <source>
        <dbReference type="Proteomes" id="UP001057375"/>
    </source>
</evidence>
<evidence type="ECO:0008006" key="3">
    <source>
        <dbReference type="Google" id="ProtNLM"/>
    </source>
</evidence>
<dbReference type="SUPFAM" id="SSF51182">
    <property type="entry name" value="RmlC-like cupins"/>
    <property type="match status" value="1"/>
</dbReference>
<evidence type="ECO:0000313" key="1">
    <source>
        <dbReference type="EMBL" id="GKT31334.1"/>
    </source>
</evidence>